<dbReference type="Pfam" id="PF00106">
    <property type="entry name" value="adh_short"/>
    <property type="match status" value="1"/>
</dbReference>
<dbReference type="PROSITE" id="PS00061">
    <property type="entry name" value="ADH_SHORT"/>
    <property type="match status" value="1"/>
</dbReference>
<dbReference type="PRINTS" id="PR00080">
    <property type="entry name" value="SDRFAMILY"/>
</dbReference>
<dbReference type="PANTHER" id="PTHR43975:SF2">
    <property type="entry name" value="EG:BACR7A4.14 PROTEIN-RELATED"/>
    <property type="match status" value="1"/>
</dbReference>
<dbReference type="Proteomes" id="UP000193922">
    <property type="component" value="Unassembled WGS sequence"/>
</dbReference>
<dbReference type="RefSeq" id="XP_040741304.1">
    <property type="nucleotide sequence ID" value="XM_040891659.1"/>
</dbReference>
<organism evidence="3 4">
    <name type="scientific">Linderina pennispora</name>
    <dbReference type="NCBI Taxonomy" id="61395"/>
    <lineage>
        <taxon>Eukaryota</taxon>
        <taxon>Fungi</taxon>
        <taxon>Fungi incertae sedis</taxon>
        <taxon>Zoopagomycota</taxon>
        <taxon>Kickxellomycotina</taxon>
        <taxon>Kickxellomycetes</taxon>
        <taxon>Kickxellales</taxon>
        <taxon>Kickxellaceae</taxon>
        <taxon>Linderina</taxon>
    </lineage>
</organism>
<dbReference type="PANTHER" id="PTHR43975">
    <property type="entry name" value="ZGC:101858"/>
    <property type="match status" value="1"/>
</dbReference>
<evidence type="ECO:0000256" key="2">
    <source>
        <dbReference type="RuleBase" id="RU000363"/>
    </source>
</evidence>
<gene>
    <name evidence="3" type="ORF">DL89DRAFT_43512</name>
</gene>
<evidence type="ECO:0000313" key="4">
    <source>
        <dbReference type="Proteomes" id="UP000193922"/>
    </source>
</evidence>
<evidence type="ECO:0000313" key="3">
    <source>
        <dbReference type="EMBL" id="ORX67417.1"/>
    </source>
</evidence>
<dbReference type="SUPFAM" id="SSF51735">
    <property type="entry name" value="NAD(P)-binding Rossmann-fold domains"/>
    <property type="match status" value="1"/>
</dbReference>
<protein>
    <submittedName>
        <fullName evidence="3">NAD(P)-binding protein</fullName>
    </submittedName>
</protein>
<dbReference type="STRING" id="61395.A0A1Y1W1R1"/>
<dbReference type="InterPro" id="IPR036291">
    <property type="entry name" value="NAD(P)-bd_dom_sf"/>
</dbReference>
<keyword evidence="4" id="KW-1185">Reference proteome</keyword>
<proteinExistence type="inferred from homology"/>
<dbReference type="InterPro" id="IPR020904">
    <property type="entry name" value="Sc_DH/Rdtase_CS"/>
</dbReference>
<dbReference type="GeneID" id="63808307"/>
<dbReference type="AlphaFoldDB" id="A0A1Y1W1R1"/>
<sequence>MSPDKPNNVAIVTGASRGIGRSVALFLLSKDISVVGMARNVSSLESLSREAAQLPVSAKFLPLAGDVKDESTQQQAVDMAVKAGTLVALVNNAATLGTYGALATKPLDSLAEVFATNVTAPVGLIQKSLPYLRQAKGRVVNLSSLAGKEPFVNQSSYGASKAALNLVTAGLALEEPSITFVALDPGVVETDMLTCLMNEIEDTIPESSNVNSILQASKVAADIPGRIICNLALGADHGLTGRFIRYSDPELAKYSA</sequence>
<keyword evidence="1" id="KW-0521">NADP</keyword>
<dbReference type="OrthoDB" id="153074at2759"/>
<dbReference type="Gene3D" id="3.40.50.720">
    <property type="entry name" value="NAD(P)-binding Rossmann-like Domain"/>
    <property type="match status" value="1"/>
</dbReference>
<dbReference type="InterPro" id="IPR002347">
    <property type="entry name" value="SDR_fam"/>
</dbReference>
<dbReference type="EMBL" id="MCFD01000012">
    <property type="protein sequence ID" value="ORX67417.1"/>
    <property type="molecule type" value="Genomic_DNA"/>
</dbReference>
<comment type="similarity">
    <text evidence="2">Belongs to the short-chain dehydrogenases/reductases (SDR) family.</text>
</comment>
<reference evidence="3 4" key="1">
    <citation type="submission" date="2016-07" db="EMBL/GenBank/DDBJ databases">
        <title>Pervasive Adenine N6-methylation of Active Genes in Fungi.</title>
        <authorList>
            <consortium name="DOE Joint Genome Institute"/>
            <person name="Mondo S.J."/>
            <person name="Dannebaum R.O."/>
            <person name="Kuo R.C."/>
            <person name="Labutti K."/>
            <person name="Haridas S."/>
            <person name="Kuo A."/>
            <person name="Salamov A."/>
            <person name="Ahrendt S.R."/>
            <person name="Lipzen A."/>
            <person name="Sullivan W."/>
            <person name="Andreopoulos W.B."/>
            <person name="Clum A."/>
            <person name="Lindquist E."/>
            <person name="Daum C."/>
            <person name="Ramamoorthy G.K."/>
            <person name="Gryganskyi A."/>
            <person name="Culley D."/>
            <person name="Magnuson J.K."/>
            <person name="James T.Y."/>
            <person name="O'Malley M.A."/>
            <person name="Stajich J.E."/>
            <person name="Spatafora J.W."/>
            <person name="Visel A."/>
            <person name="Grigoriev I.V."/>
        </authorList>
    </citation>
    <scope>NUCLEOTIDE SEQUENCE [LARGE SCALE GENOMIC DNA]</scope>
    <source>
        <strain evidence="3 4">ATCC 12442</strain>
    </source>
</reference>
<name>A0A1Y1W1R1_9FUNG</name>
<accession>A0A1Y1W1R1</accession>
<comment type="caution">
    <text evidence="3">The sequence shown here is derived from an EMBL/GenBank/DDBJ whole genome shotgun (WGS) entry which is preliminary data.</text>
</comment>
<evidence type="ECO:0000256" key="1">
    <source>
        <dbReference type="ARBA" id="ARBA00022857"/>
    </source>
</evidence>
<dbReference type="PRINTS" id="PR00081">
    <property type="entry name" value="GDHRDH"/>
</dbReference>